<dbReference type="SUPFAM" id="SSF143422">
    <property type="entry name" value="Transposase IS200-like"/>
    <property type="match status" value="1"/>
</dbReference>
<dbReference type="Proteomes" id="UP000316095">
    <property type="component" value="Unassembled WGS sequence"/>
</dbReference>
<dbReference type="EMBL" id="SJPG01000001">
    <property type="protein sequence ID" value="TWT62425.1"/>
    <property type="molecule type" value="Genomic_DNA"/>
</dbReference>
<dbReference type="AlphaFoldDB" id="A0A5C5XJX5"/>
<evidence type="ECO:0000259" key="1">
    <source>
        <dbReference type="Pfam" id="PF01797"/>
    </source>
</evidence>
<dbReference type="InterPro" id="IPR002686">
    <property type="entry name" value="Transposase_17"/>
</dbReference>
<dbReference type="InterPro" id="IPR036515">
    <property type="entry name" value="Transposase_17_sf"/>
</dbReference>
<evidence type="ECO:0000313" key="2">
    <source>
        <dbReference type="EMBL" id="TWT62425.1"/>
    </source>
</evidence>
<organism evidence="2 3">
    <name type="scientific">Rubinisphaera italica</name>
    <dbReference type="NCBI Taxonomy" id="2527969"/>
    <lineage>
        <taxon>Bacteria</taxon>
        <taxon>Pseudomonadati</taxon>
        <taxon>Planctomycetota</taxon>
        <taxon>Planctomycetia</taxon>
        <taxon>Planctomycetales</taxon>
        <taxon>Planctomycetaceae</taxon>
        <taxon>Rubinisphaera</taxon>
    </lineage>
</organism>
<protein>
    <submittedName>
        <fullName evidence="2">Transposase IS200 like protein</fullName>
    </submittedName>
</protein>
<feature type="domain" description="Transposase IS200-like" evidence="1">
    <location>
        <begin position="57"/>
        <end position="126"/>
    </location>
</feature>
<dbReference type="GO" id="GO:0003677">
    <property type="term" value="F:DNA binding"/>
    <property type="evidence" value="ECO:0007669"/>
    <property type="project" value="InterPro"/>
</dbReference>
<proteinExistence type="predicted"/>
<dbReference type="Pfam" id="PF01797">
    <property type="entry name" value="Y1_Tnp"/>
    <property type="match status" value="1"/>
</dbReference>
<keyword evidence="3" id="KW-1185">Reference proteome</keyword>
<name>A0A5C5XJX5_9PLAN</name>
<dbReference type="GO" id="GO:0006313">
    <property type="term" value="P:DNA transposition"/>
    <property type="evidence" value="ECO:0007669"/>
    <property type="project" value="InterPro"/>
</dbReference>
<comment type="caution">
    <text evidence="2">The sequence shown here is derived from an EMBL/GenBank/DDBJ whole genome shotgun (WGS) entry which is preliminary data.</text>
</comment>
<reference evidence="2 3" key="1">
    <citation type="submission" date="2019-02" db="EMBL/GenBank/DDBJ databases">
        <title>Deep-cultivation of Planctomycetes and their phenomic and genomic characterization uncovers novel biology.</title>
        <authorList>
            <person name="Wiegand S."/>
            <person name="Jogler M."/>
            <person name="Boedeker C."/>
            <person name="Pinto D."/>
            <person name="Vollmers J."/>
            <person name="Rivas-Marin E."/>
            <person name="Kohn T."/>
            <person name="Peeters S.H."/>
            <person name="Heuer A."/>
            <person name="Rast P."/>
            <person name="Oberbeckmann S."/>
            <person name="Bunk B."/>
            <person name="Jeske O."/>
            <person name="Meyerdierks A."/>
            <person name="Storesund J.E."/>
            <person name="Kallscheuer N."/>
            <person name="Luecker S."/>
            <person name="Lage O.M."/>
            <person name="Pohl T."/>
            <person name="Merkel B.J."/>
            <person name="Hornburger P."/>
            <person name="Mueller R.-W."/>
            <person name="Bruemmer F."/>
            <person name="Labrenz M."/>
            <person name="Spormann A.M."/>
            <person name="Op Den Camp H."/>
            <person name="Overmann J."/>
            <person name="Amann R."/>
            <person name="Jetten M.S.M."/>
            <person name="Mascher T."/>
            <person name="Medema M.H."/>
            <person name="Devos D.P."/>
            <person name="Kaster A.-K."/>
            <person name="Ovreas L."/>
            <person name="Rohde M."/>
            <person name="Galperin M.Y."/>
            <person name="Jogler C."/>
        </authorList>
    </citation>
    <scope>NUCLEOTIDE SEQUENCE [LARGE SCALE GENOMIC DNA]</scope>
    <source>
        <strain evidence="2 3">Pan54</strain>
    </source>
</reference>
<accession>A0A5C5XJX5</accession>
<evidence type="ECO:0000313" key="3">
    <source>
        <dbReference type="Proteomes" id="UP000316095"/>
    </source>
</evidence>
<gene>
    <name evidence="2" type="ORF">Pan54_31670</name>
</gene>
<dbReference type="OrthoDB" id="274221at2"/>
<dbReference type="RefSeq" id="WP_146504282.1">
    <property type="nucleotide sequence ID" value="NZ_SJPG01000001.1"/>
</dbReference>
<dbReference type="GO" id="GO:0004803">
    <property type="term" value="F:transposase activity"/>
    <property type="evidence" value="ECO:0007669"/>
    <property type="project" value="InterPro"/>
</dbReference>
<sequence length="156" mass="18529">MQDPIAFFLTWVTYGTWLPGDARGWIDYKGGWQEPDRSQERNALFQMTENACQLSPEQRQIVEKQVQETCNFRTWTLHAVNCRSNHIHVVVSAIDVKPEKIRNDLKSWTTRVLKKCSNTNRDKWWAERGSIRYLYDEDSLFNAVQYTLEAQERKRD</sequence>
<dbReference type="Gene3D" id="3.30.70.1290">
    <property type="entry name" value="Transposase IS200-like"/>
    <property type="match status" value="1"/>
</dbReference>